<dbReference type="AlphaFoldDB" id="A0A5K1V1H4"/>
<dbReference type="PANTHER" id="PTHR19308:SF14">
    <property type="entry name" value="START DOMAIN-CONTAINING PROTEIN"/>
    <property type="match status" value="1"/>
</dbReference>
<accession>A0A5K1V1H4</accession>
<dbReference type="Proteomes" id="UP000078387">
    <property type="component" value="Unassembled WGS sequence"/>
</dbReference>
<dbReference type="SUPFAM" id="SSF55961">
    <property type="entry name" value="Bet v1-like"/>
    <property type="match status" value="1"/>
</dbReference>
<evidence type="ECO:0000313" key="2">
    <source>
        <dbReference type="EMBL" id="GAT93429.1"/>
    </source>
</evidence>
<gene>
    <name evidence="2" type="ORF">CL6EHI_130730</name>
</gene>
<dbReference type="InterPro" id="IPR002913">
    <property type="entry name" value="START_lipid-bd_dom"/>
</dbReference>
<dbReference type="InterPro" id="IPR051213">
    <property type="entry name" value="START_lipid_transfer"/>
</dbReference>
<dbReference type="InterPro" id="IPR023393">
    <property type="entry name" value="START-like_dom_sf"/>
</dbReference>
<dbReference type="Pfam" id="PF01852">
    <property type="entry name" value="START"/>
    <property type="match status" value="1"/>
</dbReference>
<evidence type="ECO:0000259" key="1">
    <source>
        <dbReference type="PROSITE" id="PS50848"/>
    </source>
</evidence>
<sequence>MLKPISGEEFINFRNICLKNDNFTEYSKEGNTICYQGINIKPGYFCTKAITTDLFVKYSVQQIFDFLNDENFRNQWDALLMSREIIKQIDDCNQIIHYCTTLPMISKRDYVYYKSIWMSDDKEEFIILNKSVDIPECPEVNGFVRALCEMSGYMVKKNEKGENVFYYYAYNAFGGWVPTWVVNSLISSQGYSLLKKLSECCEKYPEWKKTHNPEEKPWNVLKDKVIIPK</sequence>
<dbReference type="VEuPathDB" id="AmoebaDB:EHI8A_039780"/>
<dbReference type="EMBL" id="BDEQ01000001">
    <property type="protein sequence ID" value="GAT93429.1"/>
    <property type="molecule type" value="Genomic_DNA"/>
</dbReference>
<dbReference type="PANTHER" id="PTHR19308">
    <property type="entry name" value="PHOSPHATIDYLCHOLINE TRANSFER PROTEIN"/>
    <property type="match status" value="1"/>
</dbReference>
<dbReference type="VEuPathDB" id="AmoebaDB:KM1_070710"/>
<evidence type="ECO:0000313" key="3">
    <source>
        <dbReference type="Proteomes" id="UP000078387"/>
    </source>
</evidence>
<reference evidence="2 3" key="1">
    <citation type="submission" date="2016-05" db="EMBL/GenBank/DDBJ databases">
        <title>First whole genome sequencing of Entamoeba histolytica HM1:IMSS-clone-6.</title>
        <authorList>
            <person name="Mukherjee Avik.K."/>
            <person name="Izumyama S."/>
            <person name="Nakada-Tsukui K."/>
            <person name="Nozaki T."/>
        </authorList>
    </citation>
    <scope>NUCLEOTIDE SEQUENCE [LARGE SCALE GENOMIC DNA]</scope>
    <source>
        <strain evidence="2 3">HM1:IMSS clone 6</strain>
    </source>
</reference>
<dbReference type="Gene3D" id="3.30.530.20">
    <property type="match status" value="1"/>
</dbReference>
<dbReference type="VEuPathDB" id="AmoebaDB:EHI_130730"/>
<dbReference type="FunFam" id="3.30.530.20:FF:000078">
    <property type="entry name" value="Phosphatidylcholine transfer protein putative"/>
    <property type="match status" value="1"/>
</dbReference>
<dbReference type="OMA" id="SECCERY"/>
<dbReference type="GO" id="GO:0005737">
    <property type="term" value="C:cytoplasm"/>
    <property type="evidence" value="ECO:0007669"/>
    <property type="project" value="UniProtKB-ARBA"/>
</dbReference>
<dbReference type="PROSITE" id="PS50848">
    <property type="entry name" value="START"/>
    <property type="match status" value="1"/>
</dbReference>
<proteinExistence type="predicted"/>
<name>A0A5K1V1H4_ENTHI</name>
<dbReference type="GO" id="GO:0008289">
    <property type="term" value="F:lipid binding"/>
    <property type="evidence" value="ECO:0007669"/>
    <property type="project" value="InterPro"/>
</dbReference>
<feature type="domain" description="START" evidence="1">
    <location>
        <begin position="63"/>
        <end position="206"/>
    </location>
</feature>
<organism evidence="2 3">
    <name type="scientific">Entamoeba histolytica</name>
    <dbReference type="NCBI Taxonomy" id="5759"/>
    <lineage>
        <taxon>Eukaryota</taxon>
        <taxon>Amoebozoa</taxon>
        <taxon>Evosea</taxon>
        <taxon>Archamoebae</taxon>
        <taxon>Mastigamoebida</taxon>
        <taxon>Entamoebidae</taxon>
        <taxon>Entamoeba</taxon>
    </lineage>
</organism>
<dbReference type="VEuPathDB" id="AmoebaDB:EHI7A_041090"/>
<comment type="caution">
    <text evidence="2">The sequence shown here is derived from an EMBL/GenBank/DDBJ whole genome shotgun (WGS) entry which is preliminary data.</text>
</comment>
<protein>
    <submittedName>
        <fullName evidence="2">Phosphatidylcholine transfer protein putative</fullName>
    </submittedName>
</protein>
<dbReference type="VEuPathDB" id="AmoebaDB:EHI5A_036560"/>